<reference evidence="3 4" key="2">
    <citation type="journal article" date="2011" name="Stand. Genomic Sci.">
        <title>Complete genome sequence of Truepera radiovictrix type strain (RQ-24).</title>
        <authorList>
            <person name="Ivanova N."/>
            <person name="Rohde C."/>
            <person name="Munk C."/>
            <person name="Nolan M."/>
            <person name="Lucas S."/>
            <person name="Del Rio T.G."/>
            <person name="Tice H."/>
            <person name="Deshpande S."/>
            <person name="Cheng J.F."/>
            <person name="Tapia R."/>
            <person name="Han C."/>
            <person name="Goodwin L."/>
            <person name="Pitluck S."/>
            <person name="Liolios K."/>
            <person name="Mavromatis K."/>
            <person name="Mikhailova N."/>
            <person name="Pati A."/>
            <person name="Chen A."/>
            <person name="Palaniappan K."/>
            <person name="Land M."/>
            <person name="Hauser L."/>
            <person name="Chang Y.J."/>
            <person name="Jeffries C.D."/>
            <person name="Brambilla E."/>
            <person name="Rohde M."/>
            <person name="Goker M."/>
            <person name="Tindall B.J."/>
            <person name="Woyke T."/>
            <person name="Bristow J."/>
            <person name="Eisen J.A."/>
            <person name="Markowitz V."/>
            <person name="Hugenholtz P."/>
            <person name="Kyrpides N.C."/>
            <person name="Klenk H.P."/>
            <person name="Lapidus A."/>
        </authorList>
    </citation>
    <scope>NUCLEOTIDE SEQUENCE [LARGE SCALE GENOMIC DNA]</scope>
    <source>
        <strain evidence="4">DSM 17093 / CIP 108686 / LMG 22925 / RQ-24</strain>
    </source>
</reference>
<keyword evidence="4" id="KW-1185">Reference proteome</keyword>
<evidence type="ECO:0000256" key="1">
    <source>
        <dbReference type="ARBA" id="ARBA00005953"/>
    </source>
</evidence>
<dbReference type="RefSeq" id="WP_013178973.1">
    <property type="nucleotide sequence ID" value="NC_014221.1"/>
</dbReference>
<dbReference type="AlphaFoldDB" id="D7CTR5"/>
<dbReference type="EMBL" id="CP002049">
    <property type="protein sequence ID" value="ADI15612.1"/>
    <property type="molecule type" value="Genomic_DNA"/>
</dbReference>
<dbReference type="SUPFAM" id="SSF54637">
    <property type="entry name" value="Thioesterase/thiol ester dehydrase-isomerase"/>
    <property type="match status" value="1"/>
</dbReference>
<dbReference type="InterPro" id="IPR006684">
    <property type="entry name" value="YbgC/YbaW"/>
</dbReference>
<dbReference type="InterPro" id="IPR050563">
    <property type="entry name" value="4-hydroxybenzoyl-CoA_TE"/>
</dbReference>
<dbReference type="KEGG" id="tra:Trad_2504"/>
<dbReference type="Gene3D" id="3.10.129.10">
    <property type="entry name" value="Hotdog Thioesterase"/>
    <property type="match status" value="1"/>
</dbReference>
<dbReference type="Proteomes" id="UP000000379">
    <property type="component" value="Chromosome"/>
</dbReference>
<evidence type="ECO:0000313" key="3">
    <source>
        <dbReference type="EMBL" id="ADI15612.1"/>
    </source>
</evidence>
<dbReference type="Pfam" id="PF13279">
    <property type="entry name" value="4HBT_2"/>
    <property type="match status" value="1"/>
</dbReference>
<name>D7CTR5_TRURR</name>
<proteinExistence type="inferred from homology"/>
<gene>
    <name evidence="3" type="ordered locus">Trad_2504</name>
</gene>
<dbReference type="InterPro" id="IPR029069">
    <property type="entry name" value="HotDog_dom_sf"/>
</dbReference>
<sequence>MEGNVKNRFAHTVSVAPADIDELGHVNNTVYLRYAEEVARAHSERQGLSLAAYQALGVVPVVRQHRITYFQSAVLGDALSVETRVQAFSGARAGRHTRIYRERDRALLAEVETDWVWVSAARGRPTRAPAAILEAFGVSAEG</sequence>
<dbReference type="CDD" id="cd00586">
    <property type="entry name" value="4HBT"/>
    <property type="match status" value="1"/>
</dbReference>
<keyword evidence="2" id="KW-0378">Hydrolase</keyword>
<dbReference type="eggNOG" id="COG0824">
    <property type="taxonomic scope" value="Bacteria"/>
</dbReference>
<protein>
    <submittedName>
        <fullName evidence="3">Thioesterase superfamily protein</fullName>
    </submittedName>
</protein>
<reference evidence="4" key="1">
    <citation type="submission" date="2010-05" db="EMBL/GenBank/DDBJ databases">
        <title>The complete genome of Truepera radiovictris DSM 17093.</title>
        <authorList>
            <consortium name="US DOE Joint Genome Institute (JGI-PGF)"/>
            <person name="Lucas S."/>
            <person name="Copeland A."/>
            <person name="Lapidus A."/>
            <person name="Glavina del Rio T."/>
            <person name="Dalin E."/>
            <person name="Tice H."/>
            <person name="Bruce D."/>
            <person name="Goodwin L."/>
            <person name="Pitluck S."/>
            <person name="Kyrpides N."/>
            <person name="Mavromatis K."/>
            <person name="Ovchinnikova G."/>
            <person name="Munk A.C."/>
            <person name="Detter J.C."/>
            <person name="Han C."/>
            <person name="Tapia R."/>
            <person name="Land M."/>
            <person name="Hauser L."/>
            <person name="Markowitz V."/>
            <person name="Cheng J.-F."/>
            <person name="Hugenholtz P."/>
            <person name="Woyke T."/>
            <person name="Wu D."/>
            <person name="Tindall B."/>
            <person name="Pomrenke H.G."/>
            <person name="Brambilla E."/>
            <person name="Klenk H.-P."/>
            <person name="Eisen J.A."/>
        </authorList>
    </citation>
    <scope>NUCLEOTIDE SEQUENCE [LARGE SCALE GENOMIC DNA]</scope>
    <source>
        <strain evidence="4">DSM 17093 / CIP 108686 / LMG 22925 / RQ-24</strain>
    </source>
</reference>
<dbReference type="HOGENOM" id="CLU_101141_4_1_0"/>
<comment type="similarity">
    <text evidence="1">Belongs to the 4-hydroxybenzoyl-CoA thioesterase family.</text>
</comment>
<evidence type="ECO:0000313" key="4">
    <source>
        <dbReference type="Proteomes" id="UP000000379"/>
    </source>
</evidence>
<dbReference type="PANTHER" id="PTHR31793:SF37">
    <property type="entry name" value="ACYL-COA THIOESTER HYDROLASE YBGC"/>
    <property type="match status" value="1"/>
</dbReference>
<dbReference type="PIRSF" id="PIRSF003230">
    <property type="entry name" value="YbgC"/>
    <property type="match status" value="1"/>
</dbReference>
<dbReference type="PANTHER" id="PTHR31793">
    <property type="entry name" value="4-HYDROXYBENZOYL-COA THIOESTERASE FAMILY MEMBER"/>
    <property type="match status" value="1"/>
</dbReference>
<accession>D7CTR5</accession>
<organism evidence="3 4">
    <name type="scientific">Truepera radiovictrix (strain DSM 17093 / CIP 108686 / LMG 22925 / RQ-24)</name>
    <dbReference type="NCBI Taxonomy" id="649638"/>
    <lineage>
        <taxon>Bacteria</taxon>
        <taxon>Thermotogati</taxon>
        <taxon>Deinococcota</taxon>
        <taxon>Deinococci</taxon>
        <taxon>Trueperales</taxon>
        <taxon>Trueperaceae</taxon>
        <taxon>Truepera</taxon>
    </lineage>
</organism>
<dbReference type="OrthoDB" id="9801517at2"/>
<evidence type="ECO:0000256" key="2">
    <source>
        <dbReference type="ARBA" id="ARBA00022801"/>
    </source>
</evidence>
<dbReference type="STRING" id="649638.Trad_2504"/>
<dbReference type="GO" id="GO:0047617">
    <property type="term" value="F:fatty acyl-CoA hydrolase activity"/>
    <property type="evidence" value="ECO:0007669"/>
    <property type="project" value="TreeGrafter"/>
</dbReference>